<dbReference type="InterPro" id="IPR039374">
    <property type="entry name" value="SIP_fam"/>
</dbReference>
<evidence type="ECO:0000313" key="4">
    <source>
        <dbReference type="Proteomes" id="UP000036426"/>
    </source>
</evidence>
<accession>A0A0J1GSQ1</accession>
<dbReference type="Gene3D" id="2.40.30.10">
    <property type="entry name" value="Translation factors"/>
    <property type="match status" value="1"/>
</dbReference>
<dbReference type="InterPro" id="IPR013113">
    <property type="entry name" value="SIP_FAD-bd"/>
</dbReference>
<dbReference type="CDD" id="cd06193">
    <property type="entry name" value="siderophore_interacting"/>
    <property type="match status" value="1"/>
</dbReference>
<name>A0A0J1GSQ1_9GAMM</name>
<evidence type="ECO:0000259" key="2">
    <source>
        <dbReference type="PROSITE" id="PS51384"/>
    </source>
</evidence>
<dbReference type="Gene3D" id="3.40.50.80">
    <property type="entry name" value="Nucleotide-binding domain of ferredoxin-NADP reductase (FNR) module"/>
    <property type="match status" value="1"/>
</dbReference>
<dbReference type="AlphaFoldDB" id="A0A0J1GSQ1"/>
<gene>
    <name evidence="3" type="ORF">ABT58_02970</name>
</gene>
<keyword evidence="4" id="KW-1185">Reference proteome</keyword>
<dbReference type="Pfam" id="PF08021">
    <property type="entry name" value="FAD_binding_9"/>
    <property type="match status" value="1"/>
</dbReference>
<dbReference type="InterPro" id="IPR017927">
    <property type="entry name" value="FAD-bd_FR_type"/>
</dbReference>
<dbReference type="PANTHER" id="PTHR30157">
    <property type="entry name" value="FERRIC REDUCTASE, NADPH-DEPENDENT"/>
    <property type="match status" value="1"/>
</dbReference>
<proteinExistence type="inferred from homology"/>
<protein>
    <recommendedName>
        <fullName evidence="2">FAD-binding FR-type domain-containing protein</fullName>
    </recommendedName>
</protein>
<evidence type="ECO:0000256" key="1">
    <source>
        <dbReference type="ARBA" id="ARBA00035644"/>
    </source>
</evidence>
<organism evidence="3 4">
    <name type="scientific">Photobacterium aphoticum</name>
    <dbReference type="NCBI Taxonomy" id="754436"/>
    <lineage>
        <taxon>Bacteria</taxon>
        <taxon>Pseudomonadati</taxon>
        <taxon>Pseudomonadota</taxon>
        <taxon>Gammaproteobacteria</taxon>
        <taxon>Vibrionales</taxon>
        <taxon>Vibrionaceae</taxon>
        <taxon>Photobacterium</taxon>
    </lineage>
</organism>
<dbReference type="InterPro" id="IPR007037">
    <property type="entry name" value="SIP_rossman_dom"/>
</dbReference>
<dbReference type="Pfam" id="PF04954">
    <property type="entry name" value="SIP"/>
    <property type="match status" value="1"/>
</dbReference>
<comment type="caution">
    <text evidence="3">The sequence shown here is derived from an EMBL/GenBank/DDBJ whole genome shotgun (WGS) entry which is preliminary data.</text>
</comment>
<dbReference type="PANTHER" id="PTHR30157:SF0">
    <property type="entry name" value="NADPH-DEPENDENT FERRIC-CHELATE REDUCTASE"/>
    <property type="match status" value="1"/>
</dbReference>
<dbReference type="InterPro" id="IPR017938">
    <property type="entry name" value="Riboflavin_synthase-like_b-brl"/>
</dbReference>
<dbReference type="SUPFAM" id="SSF63380">
    <property type="entry name" value="Riboflavin synthase domain-like"/>
    <property type="match status" value="1"/>
</dbReference>
<feature type="domain" description="FAD-binding FR-type" evidence="2">
    <location>
        <begin position="13"/>
        <end position="137"/>
    </location>
</feature>
<reference evidence="3 4" key="1">
    <citation type="submission" date="2015-05" db="EMBL/GenBank/DDBJ databases">
        <title>Photobacterium galathea sp. nov.</title>
        <authorList>
            <person name="Machado H."/>
            <person name="Gram L."/>
        </authorList>
    </citation>
    <scope>NUCLEOTIDE SEQUENCE [LARGE SCALE GENOMIC DNA]</scope>
    <source>
        <strain evidence="3 4">DSM 25995</strain>
    </source>
</reference>
<dbReference type="GO" id="GO:0016491">
    <property type="term" value="F:oxidoreductase activity"/>
    <property type="evidence" value="ECO:0007669"/>
    <property type="project" value="InterPro"/>
</dbReference>
<dbReference type="OrthoDB" id="9814826at2"/>
<dbReference type="PATRIC" id="fig|754436.4.peg.628"/>
<dbReference type="EMBL" id="LDOV01000006">
    <property type="protein sequence ID" value="KLV02489.1"/>
    <property type="molecule type" value="Genomic_DNA"/>
</dbReference>
<sequence length="276" mass="29679">MNKFNLAAALEEKKIKTLTVVSNSRITPNMHRVVFGGEDIARFPADCAGSYVKLLFSPEGETSIEALMASAKPVMRTLTISGRDMAQGTLSVDFVSHADTTAPFDASQGGYAAYFAANATAGDTLCFAGPQTIQSYISEADWFLLVADMTSLTAVMTKVATLPADAKGYVVLNVTSRDDVQPMTLPAGMSLVVNVQGEQAPLLADVVADLAWLDGKVAVWCACEFTAMKAIRTYLNGEREVPRSDCYISSYWKQGVTEEGHKVLKHQDSEAQSANV</sequence>
<dbReference type="PROSITE" id="PS51384">
    <property type="entry name" value="FAD_FR"/>
    <property type="match status" value="1"/>
</dbReference>
<comment type="similarity">
    <text evidence="1">Belongs to the SIP oxidoreductase family.</text>
</comment>
<dbReference type="InterPro" id="IPR039261">
    <property type="entry name" value="FNR_nucleotide-bd"/>
</dbReference>
<dbReference type="RefSeq" id="WP_047872880.1">
    <property type="nucleotide sequence ID" value="NZ_BMYC01000027.1"/>
</dbReference>
<dbReference type="Proteomes" id="UP000036426">
    <property type="component" value="Unassembled WGS sequence"/>
</dbReference>
<evidence type="ECO:0000313" key="3">
    <source>
        <dbReference type="EMBL" id="KLV02489.1"/>
    </source>
</evidence>